<dbReference type="GO" id="GO:0000978">
    <property type="term" value="F:RNA polymerase II cis-regulatory region sequence-specific DNA binding"/>
    <property type="evidence" value="ECO:0007669"/>
    <property type="project" value="TreeGrafter"/>
</dbReference>
<dbReference type="GO" id="GO:0000981">
    <property type="term" value="F:DNA-binding transcription factor activity, RNA polymerase II-specific"/>
    <property type="evidence" value="ECO:0007669"/>
    <property type="project" value="InterPro"/>
</dbReference>
<comment type="caution">
    <text evidence="7">The sequence shown here is derived from an EMBL/GenBank/DDBJ whole genome shotgun (WGS) entry which is preliminary data.</text>
</comment>
<sequence length="741" mass="82466">MSDYPFLEGDSQASHAFPALQTPHDRRKRAQVVRACDYCRRQRIKCSQCSNAVIKSTTLPQAYREIERLRRKIHELESELQQQKDETNIDVVASASREANIDPLFSRPSQSPARYSYGSPTWLQKGVHISTGQSTNKTWYGPSSLFYFITRVLDLLGPPGLQSASQDKLPGSVSASSLLDEPGNTVSPMDDGRRPDQAGPTSTPAEEYMSLMQEEFFIELYWQSHHAAVFPIIDESEFREHYRSLWTAEGNVRKPSPLVDIVIAVSMQLGISATPAARRNFAKQEGDATVVGRRYYLRCQKRLAYELESPVISTLQGQILCSVYLCCANFQNMSDSACSPVIRSAHMLGLHLDPPESLPLKEREMRRRIWWAIYILDSKIGMKYGRPFLLNQTRFLPQLPEHSLEAAMEAGSRFSPLGSNLSWLTFHRLQTELFLAARTVYTSFFDDASGAFTGNSASDNIDAFEAHAEAFHESLREVDNWAQSVPDALKTSRLNNGRPLSTDSCPLDLELFAPLWLQRQRLLLELMYHNLCINLCRPFIFACSASTSGGVEQLGVRCAQHAATLTRIMHQVLFSTDILNGWHETFQWQWNAAMTLVGFVLAYPQATSTAEARKGIDTSLEVLDTYSTSFAVAAKAADVVRRLRAEVDRVAVITRQNSGVQVLTRQAGGLEMAQAVPADASSGAYDNAPGETADGLSLAENGIDIGDMSSTSLQAILNMAFDVDQWAEPYMLWPNGDGSGL</sequence>
<dbReference type="InterPro" id="IPR001138">
    <property type="entry name" value="Zn2Cys6_DnaBD"/>
</dbReference>
<evidence type="ECO:0000256" key="1">
    <source>
        <dbReference type="ARBA" id="ARBA00023015"/>
    </source>
</evidence>
<feature type="region of interest" description="Disordered" evidence="5">
    <location>
        <begin position="161"/>
        <end position="204"/>
    </location>
</feature>
<organism evidence="7 8">
    <name type="scientific">Fusarium solani</name>
    <name type="common">Filamentous fungus</name>
    <dbReference type="NCBI Taxonomy" id="169388"/>
    <lineage>
        <taxon>Eukaryota</taxon>
        <taxon>Fungi</taxon>
        <taxon>Dikarya</taxon>
        <taxon>Ascomycota</taxon>
        <taxon>Pezizomycotina</taxon>
        <taxon>Sordariomycetes</taxon>
        <taxon>Hypocreomycetidae</taxon>
        <taxon>Hypocreales</taxon>
        <taxon>Nectriaceae</taxon>
        <taxon>Fusarium</taxon>
        <taxon>Fusarium solani species complex</taxon>
    </lineage>
</organism>
<dbReference type="GO" id="GO:0008270">
    <property type="term" value="F:zinc ion binding"/>
    <property type="evidence" value="ECO:0007669"/>
    <property type="project" value="InterPro"/>
</dbReference>
<evidence type="ECO:0000256" key="2">
    <source>
        <dbReference type="ARBA" id="ARBA00023163"/>
    </source>
</evidence>
<feature type="coiled-coil region" evidence="4">
    <location>
        <begin position="59"/>
        <end position="86"/>
    </location>
</feature>
<keyword evidence="1" id="KW-0805">Transcription regulation</keyword>
<evidence type="ECO:0000256" key="3">
    <source>
        <dbReference type="ARBA" id="ARBA00023242"/>
    </source>
</evidence>
<dbReference type="Pfam" id="PF04082">
    <property type="entry name" value="Fungal_trans"/>
    <property type="match status" value="1"/>
</dbReference>
<evidence type="ECO:0000313" key="7">
    <source>
        <dbReference type="EMBL" id="KAH7232060.1"/>
    </source>
</evidence>
<keyword evidence="8" id="KW-1185">Reference proteome</keyword>
<dbReference type="GO" id="GO:0005634">
    <property type="term" value="C:nucleus"/>
    <property type="evidence" value="ECO:0007669"/>
    <property type="project" value="TreeGrafter"/>
</dbReference>
<dbReference type="Proteomes" id="UP000736672">
    <property type="component" value="Unassembled WGS sequence"/>
</dbReference>
<evidence type="ECO:0000313" key="8">
    <source>
        <dbReference type="Proteomes" id="UP000736672"/>
    </source>
</evidence>
<keyword evidence="2" id="KW-0804">Transcription</keyword>
<dbReference type="InterPro" id="IPR051127">
    <property type="entry name" value="Fungal_SecMet_Regulators"/>
</dbReference>
<dbReference type="GO" id="GO:0000435">
    <property type="term" value="P:positive regulation of transcription from RNA polymerase II promoter by galactose"/>
    <property type="evidence" value="ECO:0007669"/>
    <property type="project" value="TreeGrafter"/>
</dbReference>
<dbReference type="AlphaFoldDB" id="A0A9P9G2N2"/>
<keyword evidence="4" id="KW-0175">Coiled coil</keyword>
<dbReference type="InterPro" id="IPR007219">
    <property type="entry name" value="XnlR_reg_dom"/>
</dbReference>
<evidence type="ECO:0000256" key="5">
    <source>
        <dbReference type="SAM" id="MobiDB-lite"/>
    </source>
</evidence>
<dbReference type="PANTHER" id="PTHR47424">
    <property type="entry name" value="REGULATORY PROTEIN GAL4"/>
    <property type="match status" value="1"/>
</dbReference>
<gene>
    <name evidence="7" type="ORF">B0J15DRAFT_455619</name>
</gene>
<dbReference type="PANTHER" id="PTHR47424:SF12">
    <property type="entry name" value="TRANSCRIPTION FACTOR ASQA"/>
    <property type="match status" value="1"/>
</dbReference>
<feature type="domain" description="Xylanolytic transcriptional activator regulatory" evidence="6">
    <location>
        <begin position="334"/>
        <end position="406"/>
    </location>
</feature>
<accession>A0A9P9G2N2</accession>
<protein>
    <submittedName>
        <fullName evidence="7">Fungal-specific transcription factor domain-containing protein</fullName>
    </submittedName>
</protein>
<name>A0A9P9G2N2_FUSSL</name>
<keyword evidence="3" id="KW-0539">Nucleus</keyword>
<proteinExistence type="predicted"/>
<dbReference type="CDD" id="cd00067">
    <property type="entry name" value="GAL4"/>
    <property type="match status" value="1"/>
</dbReference>
<evidence type="ECO:0000259" key="6">
    <source>
        <dbReference type="SMART" id="SM00906"/>
    </source>
</evidence>
<dbReference type="GO" id="GO:0006351">
    <property type="term" value="P:DNA-templated transcription"/>
    <property type="evidence" value="ECO:0007669"/>
    <property type="project" value="InterPro"/>
</dbReference>
<dbReference type="CDD" id="cd12148">
    <property type="entry name" value="fungal_TF_MHR"/>
    <property type="match status" value="1"/>
</dbReference>
<evidence type="ECO:0000256" key="4">
    <source>
        <dbReference type="SAM" id="Coils"/>
    </source>
</evidence>
<dbReference type="EMBL" id="JAGTJS010000030">
    <property type="protein sequence ID" value="KAH7232060.1"/>
    <property type="molecule type" value="Genomic_DNA"/>
</dbReference>
<dbReference type="OrthoDB" id="2283488at2759"/>
<dbReference type="SMART" id="SM00906">
    <property type="entry name" value="Fungal_trans"/>
    <property type="match status" value="1"/>
</dbReference>
<reference evidence="7" key="1">
    <citation type="journal article" date="2021" name="Nat. Commun.">
        <title>Genetic determinants of endophytism in the Arabidopsis root mycobiome.</title>
        <authorList>
            <person name="Mesny F."/>
            <person name="Miyauchi S."/>
            <person name="Thiergart T."/>
            <person name="Pickel B."/>
            <person name="Atanasova L."/>
            <person name="Karlsson M."/>
            <person name="Huettel B."/>
            <person name="Barry K.W."/>
            <person name="Haridas S."/>
            <person name="Chen C."/>
            <person name="Bauer D."/>
            <person name="Andreopoulos W."/>
            <person name="Pangilinan J."/>
            <person name="LaButti K."/>
            <person name="Riley R."/>
            <person name="Lipzen A."/>
            <person name="Clum A."/>
            <person name="Drula E."/>
            <person name="Henrissat B."/>
            <person name="Kohler A."/>
            <person name="Grigoriev I.V."/>
            <person name="Martin F.M."/>
            <person name="Hacquard S."/>
        </authorList>
    </citation>
    <scope>NUCLEOTIDE SEQUENCE</scope>
    <source>
        <strain evidence="7">FSSC 5 MPI-SDFR-AT-0091</strain>
    </source>
</reference>